<proteinExistence type="predicted"/>
<evidence type="ECO:0000313" key="3">
    <source>
        <dbReference type="Proteomes" id="UP001500886"/>
    </source>
</evidence>
<comment type="caution">
    <text evidence="2">The sequence shown here is derived from an EMBL/GenBank/DDBJ whole genome shotgun (WGS) entry which is preliminary data.</text>
</comment>
<keyword evidence="3" id="KW-1185">Reference proteome</keyword>
<evidence type="ECO:0000313" key="2">
    <source>
        <dbReference type="EMBL" id="GAA2714365.1"/>
    </source>
</evidence>
<organism evidence="2 3">
    <name type="scientific">Streptomyces luteosporeus</name>
    <dbReference type="NCBI Taxonomy" id="173856"/>
    <lineage>
        <taxon>Bacteria</taxon>
        <taxon>Bacillati</taxon>
        <taxon>Actinomycetota</taxon>
        <taxon>Actinomycetes</taxon>
        <taxon>Kitasatosporales</taxon>
        <taxon>Streptomycetaceae</taxon>
        <taxon>Streptomyces</taxon>
    </lineage>
</organism>
<reference evidence="2 3" key="1">
    <citation type="journal article" date="2019" name="Int. J. Syst. Evol. Microbiol.">
        <title>The Global Catalogue of Microorganisms (GCM) 10K type strain sequencing project: providing services to taxonomists for standard genome sequencing and annotation.</title>
        <authorList>
            <consortium name="The Broad Institute Genomics Platform"/>
            <consortium name="The Broad Institute Genome Sequencing Center for Infectious Disease"/>
            <person name="Wu L."/>
            <person name="Ma J."/>
        </authorList>
    </citation>
    <scope>NUCLEOTIDE SEQUENCE [LARGE SCALE GENOMIC DNA]</scope>
    <source>
        <strain evidence="2 3">JCM 4542</strain>
    </source>
</reference>
<evidence type="ECO:0000256" key="1">
    <source>
        <dbReference type="SAM" id="MobiDB-lite"/>
    </source>
</evidence>
<gene>
    <name evidence="2" type="ORF">GCM10010315_21470</name>
</gene>
<name>A0ABN3TSK7_9ACTN</name>
<dbReference type="RefSeq" id="WP_344434726.1">
    <property type="nucleotide sequence ID" value="NZ_BAAASL010000007.1"/>
</dbReference>
<feature type="compositionally biased region" description="Basic residues" evidence="1">
    <location>
        <begin position="49"/>
        <end position="60"/>
    </location>
</feature>
<protein>
    <submittedName>
        <fullName evidence="2">Uncharacterized protein</fullName>
    </submittedName>
</protein>
<sequence>MSDAATARTGTTHETEAHAPRAAAPTGTGRHRGPLAPEDAAAQPPATPHGKHRRTPGTQG</sequence>
<accession>A0ABN3TSK7</accession>
<feature type="region of interest" description="Disordered" evidence="1">
    <location>
        <begin position="1"/>
        <end position="60"/>
    </location>
</feature>
<dbReference type="Proteomes" id="UP001500886">
    <property type="component" value="Unassembled WGS sequence"/>
</dbReference>
<dbReference type="EMBL" id="BAAASL010000007">
    <property type="protein sequence ID" value="GAA2714365.1"/>
    <property type="molecule type" value="Genomic_DNA"/>
</dbReference>